<keyword evidence="2" id="KW-1185">Reference proteome</keyword>
<reference evidence="1 2" key="1">
    <citation type="journal article" date="2019" name="Genome Biol. Evol.">
        <title>Whole-Genome Sequencing of the Giant Devil Catfish, Bagarius yarrelli.</title>
        <authorList>
            <person name="Jiang W."/>
            <person name="Lv Y."/>
            <person name="Cheng L."/>
            <person name="Yang K."/>
            <person name="Chao B."/>
            <person name="Wang X."/>
            <person name="Li Y."/>
            <person name="Pan X."/>
            <person name="You X."/>
            <person name="Zhang Y."/>
            <person name="Yang J."/>
            <person name="Li J."/>
            <person name="Zhang X."/>
            <person name="Liu S."/>
            <person name="Sun C."/>
            <person name="Yang J."/>
            <person name="Shi Q."/>
        </authorList>
    </citation>
    <scope>NUCLEOTIDE SEQUENCE [LARGE SCALE GENOMIC DNA]</scope>
    <source>
        <strain evidence="1">JWS20170419001</strain>
        <tissue evidence="1">Muscle</tissue>
    </source>
</reference>
<protein>
    <submittedName>
        <fullName evidence="1">Uncharacterized protein</fullName>
    </submittedName>
</protein>
<evidence type="ECO:0000313" key="1">
    <source>
        <dbReference type="EMBL" id="TSO57282.1"/>
    </source>
</evidence>
<organism evidence="1 2">
    <name type="scientific">Bagarius yarrelli</name>
    <name type="common">Goonch</name>
    <name type="synonym">Bagrus yarrelli</name>
    <dbReference type="NCBI Taxonomy" id="175774"/>
    <lineage>
        <taxon>Eukaryota</taxon>
        <taxon>Metazoa</taxon>
        <taxon>Chordata</taxon>
        <taxon>Craniata</taxon>
        <taxon>Vertebrata</taxon>
        <taxon>Euteleostomi</taxon>
        <taxon>Actinopterygii</taxon>
        <taxon>Neopterygii</taxon>
        <taxon>Teleostei</taxon>
        <taxon>Ostariophysi</taxon>
        <taxon>Siluriformes</taxon>
        <taxon>Sisoridae</taxon>
        <taxon>Sisorinae</taxon>
        <taxon>Bagarius</taxon>
    </lineage>
</organism>
<dbReference type="AlphaFoldDB" id="A0A556UF54"/>
<name>A0A556UF54_BAGYA</name>
<gene>
    <name evidence="1" type="ORF">Baya_10420</name>
</gene>
<proteinExistence type="predicted"/>
<evidence type="ECO:0000313" key="2">
    <source>
        <dbReference type="Proteomes" id="UP000319801"/>
    </source>
</evidence>
<dbReference type="Proteomes" id="UP000319801">
    <property type="component" value="Unassembled WGS sequence"/>
</dbReference>
<dbReference type="EMBL" id="VCAZ01000068">
    <property type="protein sequence ID" value="TSO57282.1"/>
    <property type="molecule type" value="Genomic_DNA"/>
</dbReference>
<sequence>MEVCLAADFFLKKGVLSLSIEGKDVPAEYSVDNAVLSKSGTYYFAAFSKDAIKSCKMENATAYEGYEKRNPEFYKVVNPKQDTTDSQEFCLATRFTVQNVTDETWPPKTNNSEAVRFEGEGYYSRLMPYDNKCTETGDTFTHSGDLEKFEDVYVKKVECSA</sequence>
<dbReference type="OrthoDB" id="9945861at2759"/>
<accession>A0A556UF54</accession>
<comment type="caution">
    <text evidence="1">The sequence shown here is derived from an EMBL/GenBank/DDBJ whole genome shotgun (WGS) entry which is preliminary data.</text>
</comment>